<evidence type="ECO:0000313" key="2">
    <source>
        <dbReference type="Proteomes" id="UP000326169"/>
    </source>
</evidence>
<comment type="caution">
    <text evidence="1">The sequence shown here is derived from an EMBL/GenBank/DDBJ whole genome shotgun (WGS) entry which is preliminary data.</text>
</comment>
<evidence type="ECO:0008006" key="3">
    <source>
        <dbReference type="Google" id="ProtNLM"/>
    </source>
</evidence>
<protein>
    <recommendedName>
        <fullName evidence="3">DUF29 domain-containing protein</fullName>
    </recommendedName>
</protein>
<organism evidence="1 2">
    <name type="scientific">Limnospira platensis NIES-46</name>
    <dbReference type="NCBI Taxonomy" id="1236695"/>
    <lineage>
        <taxon>Bacteria</taxon>
        <taxon>Bacillati</taxon>
        <taxon>Cyanobacteriota</taxon>
        <taxon>Cyanophyceae</taxon>
        <taxon>Oscillatoriophycideae</taxon>
        <taxon>Oscillatoriales</taxon>
        <taxon>Sirenicapillariaceae</taxon>
        <taxon>Limnospira</taxon>
    </lineage>
</organism>
<evidence type="ECO:0000313" key="1">
    <source>
        <dbReference type="EMBL" id="GCE96757.1"/>
    </source>
</evidence>
<dbReference type="RefSeq" id="WP_006618135.1">
    <property type="nucleotide sequence ID" value="NZ_BIMW01000270.1"/>
</dbReference>
<name>A0A5M3TDT2_LIMPL</name>
<dbReference type="Pfam" id="PF01724">
    <property type="entry name" value="DUF29"/>
    <property type="match status" value="1"/>
</dbReference>
<dbReference type="GeneID" id="301685538"/>
<dbReference type="InterPro" id="IPR002636">
    <property type="entry name" value="DUF29"/>
</dbReference>
<dbReference type="PANTHER" id="PTHR34235:SF3">
    <property type="entry name" value="SLR1203 PROTEIN"/>
    <property type="match status" value="1"/>
</dbReference>
<dbReference type="Proteomes" id="UP000326169">
    <property type="component" value="Unassembled WGS sequence"/>
</dbReference>
<gene>
    <name evidence="1" type="ORF">NIES46_48300</name>
</gene>
<proteinExistence type="predicted"/>
<dbReference type="Gene3D" id="1.20.1220.20">
    <property type="entry name" value="Uncharcterised protein PF01724"/>
    <property type="match status" value="1"/>
</dbReference>
<accession>A0A5M3TDT2</accession>
<sequence length="156" mass="18624">MKNSVKNQLQELYKTDGYLWLQQTVELLKEKDFQDLDLDGLIEELESLGRSEFNKARSLLRQIIIHLLLLEYWEKEYERNHRHWQAEIIAFRDDLIHELTASLKNKLILELDSIYHVAVSFVSKKTGLSKSLFPANCPYSFEELLEENWYPNHKRS</sequence>
<reference evidence="1 2" key="1">
    <citation type="journal article" date="2019" name="J Genomics">
        <title>The Draft Genome of a Hydrogen-producing Cyanobacterium, Arthrospira platensis NIES-46.</title>
        <authorList>
            <person name="Suzuki S."/>
            <person name="Yamaguchi H."/>
            <person name="Kawachi M."/>
        </authorList>
    </citation>
    <scope>NUCLEOTIDE SEQUENCE [LARGE SCALE GENOMIC DNA]</scope>
    <source>
        <strain evidence="1 2">NIES-46</strain>
    </source>
</reference>
<keyword evidence="2" id="KW-1185">Reference proteome</keyword>
<dbReference type="PANTHER" id="PTHR34235">
    <property type="entry name" value="SLR1203 PROTEIN-RELATED"/>
    <property type="match status" value="1"/>
</dbReference>
<dbReference type="EMBL" id="BIMW01000270">
    <property type="protein sequence ID" value="GCE96757.1"/>
    <property type="molecule type" value="Genomic_DNA"/>
</dbReference>